<reference evidence="8" key="1">
    <citation type="submission" date="2021-01" db="EMBL/GenBank/DDBJ databases">
        <authorList>
            <person name="Corre E."/>
            <person name="Pelletier E."/>
            <person name="Niang G."/>
            <person name="Scheremetjew M."/>
            <person name="Finn R."/>
            <person name="Kale V."/>
            <person name="Holt S."/>
            <person name="Cochrane G."/>
            <person name="Meng A."/>
            <person name="Brown T."/>
            <person name="Cohen L."/>
        </authorList>
    </citation>
    <scope>NUCLEOTIDE SEQUENCE</scope>
    <source>
        <strain evidence="8">CCMP125</strain>
    </source>
</reference>
<keyword evidence="2" id="KW-0808">Transferase</keyword>
<keyword evidence="4" id="KW-0418">Kinase</keyword>
<dbReference type="Gene3D" id="1.10.510.10">
    <property type="entry name" value="Transferase(Phosphotransferase) domain 1"/>
    <property type="match status" value="1"/>
</dbReference>
<keyword evidence="5" id="KW-0067">ATP-binding</keyword>
<evidence type="ECO:0000256" key="4">
    <source>
        <dbReference type="ARBA" id="ARBA00022777"/>
    </source>
</evidence>
<evidence type="ECO:0000256" key="3">
    <source>
        <dbReference type="ARBA" id="ARBA00022741"/>
    </source>
</evidence>
<organism evidence="8">
    <name type="scientific">Entomoneis paludosa</name>
    <dbReference type="NCBI Taxonomy" id="265537"/>
    <lineage>
        <taxon>Eukaryota</taxon>
        <taxon>Sar</taxon>
        <taxon>Stramenopiles</taxon>
        <taxon>Ochrophyta</taxon>
        <taxon>Bacillariophyta</taxon>
        <taxon>Bacillariophyceae</taxon>
        <taxon>Bacillariophycidae</taxon>
        <taxon>Entomoneidaceae</taxon>
        <taxon>Entomoneis</taxon>
    </lineage>
</organism>
<evidence type="ECO:0000313" key="8">
    <source>
        <dbReference type="EMBL" id="CAD9972724.1"/>
    </source>
</evidence>
<dbReference type="GO" id="GO:0004691">
    <property type="term" value="F:cAMP-dependent protein kinase activity"/>
    <property type="evidence" value="ECO:0007669"/>
    <property type="project" value="TreeGrafter"/>
</dbReference>
<feature type="region of interest" description="Disordered" evidence="6">
    <location>
        <begin position="87"/>
        <end position="116"/>
    </location>
</feature>
<feature type="compositionally biased region" description="Basic and acidic residues" evidence="6">
    <location>
        <begin position="91"/>
        <end position="114"/>
    </location>
</feature>
<protein>
    <recommendedName>
        <fullName evidence="7">AGC-kinase C-terminal domain-containing protein</fullName>
    </recommendedName>
</protein>
<sequence>MTPFERYAADHGLLFKMICKGHFKMSRRIDAAGAGAQIIRSALTVDPMQRIGSFAGGITDIKNHEWFLSVDFYKLNQKKYRTPWVPPAKDYLSEADGKKFSGSERPEKPLKPDEEAQFSGFAEIQSQLHDRGVAPEERRNSSSLLNIQRDGLTKDLSGFFVN</sequence>
<dbReference type="GO" id="GO:0005524">
    <property type="term" value="F:ATP binding"/>
    <property type="evidence" value="ECO:0007669"/>
    <property type="project" value="UniProtKB-KW"/>
</dbReference>
<keyword evidence="1" id="KW-0723">Serine/threonine-protein kinase</keyword>
<dbReference type="PANTHER" id="PTHR24353:SF37">
    <property type="entry name" value="CAMP-DEPENDENT PROTEIN KINASE CATALYTIC SUBUNIT PRKX"/>
    <property type="match status" value="1"/>
</dbReference>
<evidence type="ECO:0000256" key="2">
    <source>
        <dbReference type="ARBA" id="ARBA00022679"/>
    </source>
</evidence>
<dbReference type="AlphaFoldDB" id="A0A7S2YF55"/>
<dbReference type="PROSITE" id="PS51285">
    <property type="entry name" value="AGC_KINASE_CTER"/>
    <property type="match status" value="1"/>
</dbReference>
<feature type="domain" description="AGC-kinase C-terminal" evidence="7">
    <location>
        <begin position="68"/>
        <end position="133"/>
    </location>
</feature>
<dbReference type="GO" id="GO:0005952">
    <property type="term" value="C:cAMP-dependent protein kinase complex"/>
    <property type="evidence" value="ECO:0007669"/>
    <property type="project" value="TreeGrafter"/>
</dbReference>
<proteinExistence type="predicted"/>
<evidence type="ECO:0000256" key="5">
    <source>
        <dbReference type="ARBA" id="ARBA00022840"/>
    </source>
</evidence>
<evidence type="ECO:0000256" key="6">
    <source>
        <dbReference type="SAM" id="MobiDB-lite"/>
    </source>
</evidence>
<evidence type="ECO:0000256" key="1">
    <source>
        <dbReference type="ARBA" id="ARBA00022527"/>
    </source>
</evidence>
<evidence type="ECO:0000259" key="7">
    <source>
        <dbReference type="PROSITE" id="PS51285"/>
    </source>
</evidence>
<dbReference type="InterPro" id="IPR011009">
    <property type="entry name" value="Kinase-like_dom_sf"/>
</dbReference>
<dbReference type="PANTHER" id="PTHR24353">
    <property type="entry name" value="CYCLIC NUCLEOTIDE-DEPENDENT PROTEIN KINASE"/>
    <property type="match status" value="1"/>
</dbReference>
<name>A0A7S2YF55_9STRA</name>
<accession>A0A7S2YF55</accession>
<gene>
    <name evidence="8" type="ORF">APAL1065_LOCUS15105</name>
</gene>
<dbReference type="SUPFAM" id="SSF56112">
    <property type="entry name" value="Protein kinase-like (PK-like)"/>
    <property type="match status" value="1"/>
</dbReference>
<dbReference type="EMBL" id="HBHT01022523">
    <property type="protein sequence ID" value="CAD9972724.1"/>
    <property type="molecule type" value="Transcribed_RNA"/>
</dbReference>
<keyword evidence="3" id="KW-0547">Nucleotide-binding</keyword>
<dbReference type="InterPro" id="IPR000961">
    <property type="entry name" value="AGC-kinase_C"/>
</dbReference>